<dbReference type="Gene3D" id="3.30.160.60">
    <property type="entry name" value="Classic Zinc Finger"/>
    <property type="match status" value="1"/>
</dbReference>
<dbReference type="AlphaFoldDB" id="A0A8C4SUV5"/>
<dbReference type="PANTHER" id="PTHR25465">
    <property type="entry name" value="B-BOX DOMAIN CONTAINING"/>
    <property type="match status" value="1"/>
</dbReference>
<dbReference type="PROSITE" id="PS50089">
    <property type="entry name" value="ZF_RING_2"/>
    <property type="match status" value="1"/>
</dbReference>
<dbReference type="InterPro" id="IPR013083">
    <property type="entry name" value="Znf_RING/FYVE/PHD"/>
</dbReference>
<dbReference type="InterPro" id="IPR051051">
    <property type="entry name" value="E3_ubiq-ligase_TRIM/RNF"/>
</dbReference>
<evidence type="ECO:0000256" key="1">
    <source>
        <dbReference type="ARBA" id="ARBA00022723"/>
    </source>
</evidence>
<dbReference type="SMART" id="SM00336">
    <property type="entry name" value="BBOX"/>
    <property type="match status" value="1"/>
</dbReference>
<feature type="domain" description="B box-type" evidence="6">
    <location>
        <begin position="137"/>
        <end position="177"/>
    </location>
</feature>
<reference evidence="7" key="2">
    <citation type="submission" date="2025-08" db="UniProtKB">
        <authorList>
            <consortium name="Ensembl"/>
        </authorList>
    </citation>
    <scope>IDENTIFICATION</scope>
</reference>
<evidence type="ECO:0000259" key="6">
    <source>
        <dbReference type="PROSITE" id="PS50119"/>
    </source>
</evidence>
<dbReference type="PROSITE" id="PS00518">
    <property type="entry name" value="ZF_RING_1"/>
    <property type="match status" value="1"/>
</dbReference>
<evidence type="ECO:0000313" key="8">
    <source>
        <dbReference type="Proteomes" id="UP000694620"/>
    </source>
</evidence>
<dbReference type="InterPro" id="IPR001841">
    <property type="entry name" value="Znf_RING"/>
</dbReference>
<feature type="domain" description="RING-type" evidence="5">
    <location>
        <begin position="9"/>
        <end position="49"/>
    </location>
</feature>
<dbReference type="Gene3D" id="3.30.40.10">
    <property type="entry name" value="Zinc/RING finger domain, C3HC4 (zinc finger)"/>
    <property type="match status" value="1"/>
</dbReference>
<dbReference type="Gene3D" id="4.10.830.40">
    <property type="match status" value="1"/>
</dbReference>
<reference evidence="7" key="3">
    <citation type="submission" date="2025-09" db="UniProtKB">
        <authorList>
            <consortium name="Ensembl"/>
        </authorList>
    </citation>
    <scope>IDENTIFICATION</scope>
</reference>
<dbReference type="GeneTree" id="ENSGT01150000286899"/>
<evidence type="ECO:0000256" key="2">
    <source>
        <dbReference type="ARBA" id="ARBA00022771"/>
    </source>
</evidence>
<proteinExistence type="predicted"/>
<dbReference type="GO" id="GO:0008270">
    <property type="term" value="F:zinc ion binding"/>
    <property type="evidence" value="ECO:0007669"/>
    <property type="project" value="UniProtKB-KW"/>
</dbReference>
<dbReference type="InterPro" id="IPR017907">
    <property type="entry name" value="Znf_RING_CS"/>
</dbReference>
<dbReference type="SUPFAM" id="SSF57850">
    <property type="entry name" value="RING/U-box"/>
    <property type="match status" value="1"/>
</dbReference>
<keyword evidence="3" id="KW-0862">Zinc</keyword>
<evidence type="ECO:0000259" key="5">
    <source>
        <dbReference type="PROSITE" id="PS50089"/>
    </source>
</evidence>
<dbReference type="Pfam" id="PF15227">
    <property type="entry name" value="zf-C3HC4_4"/>
    <property type="match status" value="1"/>
</dbReference>
<sequence>MFFQDRFKCSVCLDILKEPVSIPCGHNYCKQCIEDYWDTAEVFCCPQCRQAFFPRPVLQKNNLLAEIILKSMQEEPGVVASYAEPGDVSCDVCTGSKYRAVHSCLTCLASYCETHIQPHKETTALKEHKLEKPSRNLRQKPCSEHQAVVQLFCRTDQKCVCLLCVAVKHKNHDLVEMEMEKEEKQVWPTQKVRSV</sequence>
<dbReference type="SUPFAM" id="SSF57845">
    <property type="entry name" value="B-box zinc-binding domain"/>
    <property type="match status" value="1"/>
</dbReference>
<name>A0A8C4SUV5_ERPCA</name>
<dbReference type="Pfam" id="PF00643">
    <property type="entry name" value="zf-B_box"/>
    <property type="match status" value="1"/>
</dbReference>
<keyword evidence="1" id="KW-0479">Metal-binding</keyword>
<reference evidence="7" key="1">
    <citation type="submission" date="2021-06" db="EMBL/GenBank/DDBJ databases">
        <authorList>
            <consortium name="Wellcome Sanger Institute Data Sharing"/>
        </authorList>
    </citation>
    <scope>NUCLEOTIDE SEQUENCE [LARGE SCALE GENOMIC DNA]</scope>
</reference>
<organism evidence="7 8">
    <name type="scientific">Erpetoichthys calabaricus</name>
    <name type="common">Rope fish</name>
    <name type="synonym">Calamoichthys calabaricus</name>
    <dbReference type="NCBI Taxonomy" id="27687"/>
    <lineage>
        <taxon>Eukaryota</taxon>
        <taxon>Metazoa</taxon>
        <taxon>Chordata</taxon>
        <taxon>Craniata</taxon>
        <taxon>Vertebrata</taxon>
        <taxon>Euteleostomi</taxon>
        <taxon>Actinopterygii</taxon>
        <taxon>Polypteriformes</taxon>
        <taxon>Polypteridae</taxon>
        <taxon>Erpetoichthys</taxon>
    </lineage>
</organism>
<keyword evidence="8" id="KW-1185">Reference proteome</keyword>
<evidence type="ECO:0000313" key="7">
    <source>
        <dbReference type="Ensembl" id="ENSECRP00000023008.1"/>
    </source>
</evidence>
<dbReference type="SMART" id="SM00184">
    <property type="entry name" value="RING"/>
    <property type="match status" value="1"/>
</dbReference>
<accession>A0A8C4SUV5</accession>
<dbReference type="PANTHER" id="PTHR25465:SF14">
    <property type="entry name" value="E3 UBIQUITIN-PROTEIN LIGASE TRIM65"/>
    <property type="match status" value="1"/>
</dbReference>
<protein>
    <submittedName>
        <fullName evidence="7">FinTRIM family, member 25</fullName>
    </submittedName>
</protein>
<dbReference type="PROSITE" id="PS50119">
    <property type="entry name" value="ZF_BBOX"/>
    <property type="match status" value="1"/>
</dbReference>
<evidence type="ECO:0000256" key="3">
    <source>
        <dbReference type="ARBA" id="ARBA00022833"/>
    </source>
</evidence>
<dbReference type="Ensembl" id="ENSECRT00000023502.1">
    <property type="protein sequence ID" value="ENSECRP00000023008.1"/>
    <property type="gene ID" value="ENSECRG00000015569.1"/>
</dbReference>
<keyword evidence="2 4" id="KW-0863">Zinc-finger</keyword>
<dbReference type="Proteomes" id="UP000694620">
    <property type="component" value="Chromosome 12"/>
</dbReference>
<dbReference type="InterPro" id="IPR000315">
    <property type="entry name" value="Znf_B-box"/>
</dbReference>
<evidence type="ECO:0000256" key="4">
    <source>
        <dbReference type="PROSITE-ProRule" id="PRU00024"/>
    </source>
</evidence>